<dbReference type="InterPro" id="IPR001478">
    <property type="entry name" value="PDZ"/>
</dbReference>
<dbReference type="GO" id="GO:0004252">
    <property type="term" value="F:serine-type endopeptidase activity"/>
    <property type="evidence" value="ECO:0007669"/>
    <property type="project" value="InterPro"/>
</dbReference>
<dbReference type="Gene3D" id="2.30.42.10">
    <property type="match status" value="1"/>
</dbReference>
<sequence length="379" mass="40121" precursor="true">MLWNFPSSLASGLRSRLRSVSVAMLAALVLAGGNAATLQAEPITPGPVAATAEPAKSDEVKPEEKLDRGTPISAPAISETLLKVLSGGNPGGIADLRAMQEHIRKMTDKLMEVTVGVQVGAAQGSGVIISKDGYVLTAAHVAGQPNKECVFIMQDGRMLRGKTLGLDRGMDAGLMKITEGENFPYAEMGKSDDLKVGQWCLAMGHPGGYQPDRKPVLRIGRILFSEKSVITTDCTLVGGDSGGPLFDMTGKVIGINSRIAGPITANMHVPVGTFQETWDRMVKGEAWGHLPGNEPFVGVRGDAEAKDAKIAHVFPNSPAEKAGLKVGDIVLEMDGDTLTDFASLTARVRDRQPGDKMKLKVKRGEEMLSLSITIGKRGG</sequence>
<evidence type="ECO:0000256" key="2">
    <source>
        <dbReference type="ARBA" id="ARBA00022670"/>
    </source>
</evidence>
<feature type="region of interest" description="Disordered" evidence="4">
    <location>
        <begin position="45"/>
        <end position="70"/>
    </location>
</feature>
<dbReference type="Pfam" id="PF13365">
    <property type="entry name" value="Trypsin_2"/>
    <property type="match status" value="1"/>
</dbReference>
<dbReference type="InterPro" id="IPR036034">
    <property type="entry name" value="PDZ_sf"/>
</dbReference>
<keyword evidence="8" id="KW-1185">Reference proteome</keyword>
<dbReference type="PANTHER" id="PTHR22939:SF129">
    <property type="entry name" value="SERINE PROTEASE HTRA2, MITOCHONDRIAL"/>
    <property type="match status" value="1"/>
</dbReference>
<dbReference type="KEGG" id="psl:Psta_3927"/>
<feature type="compositionally biased region" description="Basic and acidic residues" evidence="4">
    <location>
        <begin position="55"/>
        <end position="68"/>
    </location>
</feature>
<evidence type="ECO:0000313" key="7">
    <source>
        <dbReference type="EMBL" id="ADB18581.1"/>
    </source>
</evidence>
<dbReference type="Pfam" id="PF13180">
    <property type="entry name" value="PDZ_2"/>
    <property type="match status" value="1"/>
</dbReference>
<gene>
    <name evidence="7" type="ordered locus">Psta_3927</name>
</gene>
<dbReference type="eggNOG" id="COG0265">
    <property type="taxonomic scope" value="Bacteria"/>
</dbReference>
<feature type="signal peptide" evidence="5">
    <location>
        <begin position="1"/>
        <end position="35"/>
    </location>
</feature>
<keyword evidence="5" id="KW-0732">Signal</keyword>
<proteinExistence type="inferred from homology"/>
<dbReference type="InterPro" id="IPR001940">
    <property type="entry name" value="Peptidase_S1C"/>
</dbReference>
<accession>D2R1X0</accession>
<dbReference type="PANTHER" id="PTHR22939">
    <property type="entry name" value="SERINE PROTEASE FAMILY S1C HTRA-RELATED"/>
    <property type="match status" value="1"/>
</dbReference>
<dbReference type="SUPFAM" id="SSF50156">
    <property type="entry name" value="PDZ domain-like"/>
    <property type="match status" value="1"/>
</dbReference>
<protein>
    <submittedName>
        <fullName evidence="7">PDZ/DHR/GLGF domain protein</fullName>
    </submittedName>
</protein>
<dbReference type="GO" id="GO:0006508">
    <property type="term" value="P:proteolysis"/>
    <property type="evidence" value="ECO:0007669"/>
    <property type="project" value="UniProtKB-KW"/>
</dbReference>
<comment type="similarity">
    <text evidence="1">Belongs to the peptidase S1C family.</text>
</comment>
<organism evidence="7 8">
    <name type="scientific">Pirellula staleyi (strain ATCC 27377 / DSM 6068 / ICPB 4128)</name>
    <name type="common">Pirella staleyi</name>
    <dbReference type="NCBI Taxonomy" id="530564"/>
    <lineage>
        <taxon>Bacteria</taxon>
        <taxon>Pseudomonadati</taxon>
        <taxon>Planctomycetota</taxon>
        <taxon>Planctomycetia</taxon>
        <taxon>Pirellulales</taxon>
        <taxon>Pirellulaceae</taxon>
        <taxon>Pirellula</taxon>
    </lineage>
</organism>
<evidence type="ECO:0000256" key="5">
    <source>
        <dbReference type="SAM" id="SignalP"/>
    </source>
</evidence>
<dbReference type="PRINTS" id="PR00834">
    <property type="entry name" value="PROTEASES2C"/>
</dbReference>
<dbReference type="STRING" id="530564.Psta_3927"/>
<keyword evidence="3" id="KW-0378">Hydrolase</keyword>
<evidence type="ECO:0000313" key="8">
    <source>
        <dbReference type="Proteomes" id="UP000001887"/>
    </source>
</evidence>
<evidence type="ECO:0000259" key="6">
    <source>
        <dbReference type="PROSITE" id="PS50106"/>
    </source>
</evidence>
<evidence type="ECO:0000256" key="3">
    <source>
        <dbReference type="ARBA" id="ARBA00022801"/>
    </source>
</evidence>
<dbReference type="SUPFAM" id="SSF50494">
    <property type="entry name" value="Trypsin-like serine proteases"/>
    <property type="match status" value="1"/>
</dbReference>
<evidence type="ECO:0000256" key="1">
    <source>
        <dbReference type="ARBA" id="ARBA00010541"/>
    </source>
</evidence>
<dbReference type="HOGENOM" id="CLU_833323_0_0_0"/>
<dbReference type="InterPro" id="IPR009003">
    <property type="entry name" value="Peptidase_S1_PA"/>
</dbReference>
<dbReference type="SMART" id="SM00228">
    <property type="entry name" value="PDZ"/>
    <property type="match status" value="1"/>
</dbReference>
<keyword evidence="2" id="KW-0645">Protease</keyword>
<evidence type="ECO:0000256" key="4">
    <source>
        <dbReference type="SAM" id="MobiDB-lite"/>
    </source>
</evidence>
<dbReference type="AlphaFoldDB" id="D2R1X0"/>
<dbReference type="Proteomes" id="UP000001887">
    <property type="component" value="Chromosome"/>
</dbReference>
<reference evidence="7 8" key="1">
    <citation type="journal article" date="2009" name="Stand. Genomic Sci.">
        <title>Complete genome sequence of Pirellula staleyi type strain (ATCC 27377).</title>
        <authorList>
            <person name="Clum A."/>
            <person name="Tindall B.J."/>
            <person name="Sikorski J."/>
            <person name="Ivanova N."/>
            <person name="Mavrommatis K."/>
            <person name="Lucas S."/>
            <person name="Glavina del Rio T."/>
            <person name="Nolan M."/>
            <person name="Chen F."/>
            <person name="Tice H."/>
            <person name="Pitluck S."/>
            <person name="Cheng J.F."/>
            <person name="Chertkov O."/>
            <person name="Brettin T."/>
            <person name="Han C."/>
            <person name="Detter J.C."/>
            <person name="Kuske C."/>
            <person name="Bruce D."/>
            <person name="Goodwin L."/>
            <person name="Ovchinikova G."/>
            <person name="Pati A."/>
            <person name="Mikhailova N."/>
            <person name="Chen A."/>
            <person name="Palaniappan K."/>
            <person name="Land M."/>
            <person name="Hauser L."/>
            <person name="Chang Y.J."/>
            <person name="Jeffries C.D."/>
            <person name="Chain P."/>
            <person name="Rohde M."/>
            <person name="Goker M."/>
            <person name="Bristow J."/>
            <person name="Eisen J.A."/>
            <person name="Markowitz V."/>
            <person name="Hugenholtz P."/>
            <person name="Kyrpides N.C."/>
            <person name="Klenk H.P."/>
            <person name="Lapidus A."/>
        </authorList>
    </citation>
    <scope>NUCLEOTIDE SEQUENCE [LARGE SCALE GENOMIC DNA]</scope>
    <source>
        <strain evidence="8">ATCC 27377 / DSM 6068 / ICPB 4128</strain>
    </source>
</reference>
<dbReference type="PROSITE" id="PS50106">
    <property type="entry name" value="PDZ"/>
    <property type="match status" value="1"/>
</dbReference>
<dbReference type="EMBL" id="CP001848">
    <property type="protein sequence ID" value="ADB18581.1"/>
    <property type="molecule type" value="Genomic_DNA"/>
</dbReference>
<feature type="domain" description="PDZ" evidence="6">
    <location>
        <begin position="310"/>
        <end position="365"/>
    </location>
</feature>
<feature type="chain" id="PRO_5003036162" evidence="5">
    <location>
        <begin position="36"/>
        <end position="379"/>
    </location>
</feature>
<dbReference type="Gene3D" id="2.40.10.120">
    <property type="match status" value="1"/>
</dbReference>
<name>D2R1X0_PIRSD</name>